<dbReference type="SUPFAM" id="SSF103647">
    <property type="entry name" value="TSP type-3 repeat"/>
    <property type="match status" value="1"/>
</dbReference>
<feature type="compositionally biased region" description="Low complexity" evidence="6">
    <location>
        <begin position="78"/>
        <end position="89"/>
    </location>
</feature>
<dbReference type="InterPro" id="IPR041498">
    <property type="entry name" value="Big_6"/>
</dbReference>
<dbReference type="Proteomes" id="UP000240400">
    <property type="component" value="Unassembled WGS sequence"/>
</dbReference>
<name>A0A2T4SDA7_9STAP</name>
<feature type="compositionally biased region" description="Polar residues" evidence="6">
    <location>
        <begin position="109"/>
        <end position="118"/>
    </location>
</feature>
<comment type="subcellular location">
    <subcellularLocation>
        <location evidence="1">Secreted</location>
        <location evidence="1">Cell wall</location>
        <topology evidence="1">Peptidoglycan-anchor</topology>
    </subcellularLocation>
</comment>
<dbReference type="PROSITE" id="PS50847">
    <property type="entry name" value="GRAM_POS_ANCHORING"/>
    <property type="match status" value="1"/>
</dbReference>
<feature type="compositionally biased region" description="Basic and acidic residues" evidence="6">
    <location>
        <begin position="295"/>
        <end position="317"/>
    </location>
</feature>
<keyword evidence="7" id="KW-0472">Membrane</keyword>
<feature type="region of interest" description="Disordered" evidence="6">
    <location>
        <begin position="2116"/>
        <end position="2151"/>
    </location>
</feature>
<feature type="compositionally biased region" description="Polar residues" evidence="6">
    <location>
        <begin position="1944"/>
        <end position="1964"/>
    </location>
</feature>
<evidence type="ECO:0000256" key="4">
    <source>
        <dbReference type="ARBA" id="ARBA00022729"/>
    </source>
</evidence>
<evidence type="ECO:0000256" key="3">
    <source>
        <dbReference type="ARBA" id="ARBA00022525"/>
    </source>
</evidence>
<feature type="region of interest" description="Disordered" evidence="6">
    <location>
        <begin position="788"/>
        <end position="807"/>
    </location>
</feature>
<dbReference type="Gene3D" id="2.60.40.10">
    <property type="entry name" value="Immunoglobulins"/>
    <property type="match status" value="15"/>
</dbReference>
<feature type="compositionally biased region" description="Polar residues" evidence="6">
    <location>
        <begin position="1772"/>
        <end position="1792"/>
    </location>
</feature>
<keyword evidence="3" id="KW-0964">Secreted</keyword>
<dbReference type="NCBIfam" id="TIGR01168">
    <property type="entry name" value="YSIRK_signal"/>
    <property type="match status" value="1"/>
</dbReference>
<keyword evidence="7" id="KW-1133">Transmembrane helix</keyword>
<evidence type="ECO:0000256" key="1">
    <source>
        <dbReference type="ARBA" id="ARBA00004168"/>
    </source>
</evidence>
<feature type="region of interest" description="Disordered" evidence="6">
    <location>
        <begin position="1676"/>
        <end position="1704"/>
    </location>
</feature>
<feature type="compositionally biased region" description="Low complexity" evidence="6">
    <location>
        <begin position="192"/>
        <end position="207"/>
    </location>
</feature>
<feature type="compositionally biased region" description="Polar residues" evidence="6">
    <location>
        <begin position="2176"/>
        <end position="2189"/>
    </location>
</feature>
<dbReference type="InterPro" id="IPR019931">
    <property type="entry name" value="LPXTG_anchor"/>
</dbReference>
<proteinExistence type="predicted"/>
<feature type="compositionally biased region" description="Basic and acidic residues" evidence="6">
    <location>
        <begin position="119"/>
        <end position="136"/>
    </location>
</feature>
<feature type="region of interest" description="Disordered" evidence="6">
    <location>
        <begin position="1231"/>
        <end position="1259"/>
    </location>
</feature>
<dbReference type="EMBL" id="PZHR01000007">
    <property type="protein sequence ID" value="PTK60357.1"/>
    <property type="molecule type" value="Genomic_DNA"/>
</dbReference>
<evidence type="ECO:0000313" key="9">
    <source>
        <dbReference type="EMBL" id="PTK60357.1"/>
    </source>
</evidence>
<feature type="compositionally biased region" description="Polar residues" evidence="6">
    <location>
        <begin position="1429"/>
        <end position="1447"/>
    </location>
</feature>
<feature type="compositionally biased region" description="Basic and acidic residues" evidence="6">
    <location>
        <begin position="247"/>
        <end position="268"/>
    </location>
</feature>
<protein>
    <recommendedName>
        <fullName evidence="8">Gram-positive cocci surface proteins LPxTG domain-containing protein</fullName>
    </recommendedName>
</protein>
<feature type="compositionally biased region" description="Polar residues" evidence="6">
    <location>
        <begin position="208"/>
        <end position="220"/>
    </location>
</feature>
<feature type="compositionally biased region" description="Polar residues" evidence="6">
    <location>
        <begin position="1408"/>
        <end position="1418"/>
    </location>
</feature>
<feature type="compositionally biased region" description="Polar residues" evidence="6">
    <location>
        <begin position="269"/>
        <end position="284"/>
    </location>
</feature>
<accession>A0A2T4SDA7</accession>
<gene>
    <name evidence="9" type="ORF">BUZ61_02675</name>
</gene>
<feature type="compositionally biased region" description="Polar residues" evidence="6">
    <location>
        <begin position="1231"/>
        <end position="1246"/>
    </location>
</feature>
<evidence type="ECO:0000259" key="8">
    <source>
        <dbReference type="PROSITE" id="PS50847"/>
    </source>
</evidence>
<feature type="compositionally biased region" description="Basic and acidic residues" evidence="6">
    <location>
        <begin position="146"/>
        <end position="191"/>
    </location>
</feature>
<feature type="region of interest" description="Disordered" evidence="6">
    <location>
        <begin position="1478"/>
        <end position="1532"/>
    </location>
</feature>
<keyword evidence="4" id="KW-0732">Signal</keyword>
<dbReference type="GO" id="GO:0005509">
    <property type="term" value="F:calcium ion binding"/>
    <property type="evidence" value="ECO:0007669"/>
    <property type="project" value="InterPro"/>
</dbReference>
<dbReference type="Pfam" id="PF17936">
    <property type="entry name" value="Big_6"/>
    <property type="match status" value="16"/>
</dbReference>
<dbReference type="Pfam" id="PF00746">
    <property type="entry name" value="Gram_pos_anchor"/>
    <property type="match status" value="1"/>
</dbReference>
<feature type="domain" description="Gram-positive cocci surface proteins LPxTG" evidence="8">
    <location>
        <begin position="2284"/>
        <end position="2322"/>
    </location>
</feature>
<feature type="region of interest" description="Disordered" evidence="6">
    <location>
        <begin position="1772"/>
        <end position="1796"/>
    </location>
</feature>
<reference evidence="9 10" key="1">
    <citation type="journal article" date="2016" name="Front. Microbiol.">
        <title>Comprehensive Phylogenetic Analysis of Bovine Non-aureus Staphylococci Species Based on Whole-Genome Sequencing.</title>
        <authorList>
            <person name="Naushad S."/>
            <person name="Barkema H.W."/>
            <person name="Luby C."/>
            <person name="Condas L.A."/>
            <person name="Nobrega D.B."/>
            <person name="Carson D.A."/>
            <person name="De Buck J."/>
        </authorList>
    </citation>
    <scope>NUCLEOTIDE SEQUENCE [LARGE SCALE GENOMIC DNA]</scope>
    <source>
        <strain evidence="9 10">SNUC 4337</strain>
    </source>
</reference>
<feature type="region of interest" description="Disordered" evidence="6">
    <location>
        <begin position="53"/>
        <end position="317"/>
    </location>
</feature>
<feature type="compositionally biased region" description="Polar residues" evidence="6">
    <location>
        <begin position="2116"/>
        <end position="2136"/>
    </location>
</feature>
<feature type="region of interest" description="Disordered" evidence="6">
    <location>
        <begin position="1408"/>
        <end position="1447"/>
    </location>
</feature>
<dbReference type="NCBIfam" id="NF033510">
    <property type="entry name" value="Ca_tandemer"/>
    <property type="match status" value="14"/>
</dbReference>
<keyword evidence="5" id="KW-0572">Peptidoglycan-anchor</keyword>
<organism evidence="9 10">
    <name type="scientific">Staphylococcus nepalensis</name>
    <dbReference type="NCBI Taxonomy" id="214473"/>
    <lineage>
        <taxon>Bacteria</taxon>
        <taxon>Bacillati</taxon>
        <taxon>Bacillota</taxon>
        <taxon>Bacilli</taxon>
        <taxon>Bacillales</taxon>
        <taxon>Staphylococcaceae</taxon>
        <taxon>Staphylococcus</taxon>
    </lineage>
</organism>
<evidence type="ECO:0000313" key="10">
    <source>
        <dbReference type="Proteomes" id="UP000240400"/>
    </source>
</evidence>
<dbReference type="InterPro" id="IPR005877">
    <property type="entry name" value="YSIRK_signal_dom"/>
</dbReference>
<feature type="compositionally biased region" description="Polar residues" evidence="6">
    <location>
        <begin position="1494"/>
        <end position="1503"/>
    </location>
</feature>
<keyword evidence="7" id="KW-0812">Transmembrane</keyword>
<dbReference type="InterPro" id="IPR013783">
    <property type="entry name" value="Ig-like_fold"/>
</dbReference>
<evidence type="ECO:0000256" key="6">
    <source>
        <dbReference type="SAM" id="MobiDB-lite"/>
    </source>
</evidence>
<sequence length="2322" mass="245251">MRWEKMKNDQGFLPNRLNKYAIRKFTVGTASLLIGATLVFGVSNEAQADELATIKTDEKTDNSDKGEALDVEDIKGVENNNEATNSTESRTTDTEEKFENTELERKQDTTSNEISTIETKNEEKSNQEVIDNEEKQPAQVENDIDEVSKETTHATETKNEKNSNQEKVIDNEEKQSAQVERDIDETSKETTQETTQETTNENDINNNASQKETSESETSFNNNVNKKSPSESPKKEITNKTSSTASSEDKEASAKLDSKAHTTEKTKDPSNNSKQAASQENIKQSIEKANATEANEEKITDKKDNAQSKLTEELSKNDNKEATIKNYLNSQLPNEETQAILNDTDIDYKNATDEEINTEILKASVIQLANQQDNVKTLATSKRTRLRSMATPTALSAAVEQNEEVEKSLGYMDNYTFASLIFDPKHLDSQDMLDSNVIPFDIHSYMSGANSGNRYKIDLKLDPIISKHVTKITANPSGRKNPVEFIRLHDENGKLTNTWEVNFIRANGGLFGGAEILSQYTATNGKIELDDTVGNILNEAGNLDNNKLNYQIFVRDSINNKIVRTSESSGYLLTTADDDLVQLESNVSDEDKNVFKASSGSATYDNAPGEHGGFIIDQQIMKNGTFTYGKTKSKQWSYNYQIDKDLLPYIESAELHTYDYKGLSGFDKSYHSEDKVANIQLDSNGNGMITSDNLNKLIEFNNGLPETVGVRIVIKLNQSVNNILTKDAQYDDQGNLIRETTKQKDDFTFAGYLTDSDGQLINHTLGTSTLALQDYDKDGLLDRYERQVALSNPENEDTDGDGKNDGDEVINYKTSPLVGKPQAADITNEDTVVTGSVPLKEGAATQTAKVINENGKVIGSATVNADGKFNVSIPQSPEGTYTIAIDSPNYENDEVNTFNIIDLSKVPVPSINPVDDNDTEIHVNGTAGATVTVRDNNNNEIGSVQIPDDGSSATITLNQPLPAGTVLTAIASKDNKISEKSGQIIVTDETAPDAPVINLVASNDTQVTGTAEPNSTVTIGFPGGGKISVKADNQGDYTADIPSGVILKGGEVFKAVSIDEAGNESIVATTTVADKTAPDAPTLENVTSNSNQVTGQAEANATVKVTFPSGAIVETTADQNGFYTVAIPENEGLKGGETIEATATDVAGNVSESGSTDVIDKTAPDTPQISHVTSVSTEVTGKSEANATVKITFPSGAIAETIADEDGNFTVVIPESENLQGKETISATATDATGNVSQPSSTTVTDETAPAPPIVNGVTSEDTQITGEAEPNTTVTIKFPSGETSNGETDADGKYVVTIPNEIDLKGGEELEVTSTDDAGNETDPVKTIVKDKTAPYAPKVNNVTSEDKTISGMAEPGSTVTVTFPDNSTATGTADQGGNYSIEIPSDIKLDGGEALQVVATDKNDNISAPTMTTVEDTTAPDAPKINEASSEDTQIAGTSEPNSTVTVTFPGGATVDVETDEQGNFIVDIPENMDLTGGEEIQASAQDKSDNKSTQASTTVVDATAPEAPMVNEVTSEDKTIRGTAEPGSTVTITFPDGKTADGKANAQSEYSIAIPENVELTGGEELLVAAMDSNGNISDSVTTTVTDTTAPEVPTVNEVTSEDKTIRGTAEAGSTVTVTFPDGKTADGKANEQGEYSIAIPENVKLTGGEELLVAAMDSNGNISDSVTTTVTDTTAPEAPTLDEVTSDDTTVSGTSEPGSTVTVMFPDGTTATGTADDEGNYTIEIPSNVDLNGGEDIIVTAKDKAGNPSDSVTTTVTDTTAPEAPTVNEVTSEDTTVSGTSEPGSTVTVMFPDGTTATGTADEEGNYTIEIPTDINLGGGENITITAKDKAGNPSESATTTVTDTTAPEAPTVNEVTSEGTTVSGTSEPGSTVTVMFPDGTTATNTADEEGNYTIEIPTDINLDGGENIIVTAKDKAGNPSDSVTTTVTDTTAPEAPTVNEVTSEDTTVSGTSEPGSTVTVMFPDGTTATGTADEEGNYTIEIPTDINLDGGENIIVTAKDKAGNPSESATTTVTDTTAPEAPTVNEVTSEDKTIRGTAEAGSTVTVTFPDGTTVTDTADEEGNYTIEIPTNVDLNGGEDIIVTAKDKAGNPSDSVTTTVTDTTAPEAPTVNEVTSEDTTVSGTSEPGSTVTVMFPDGTTATGTADEEGNYTIEIPTDINLDGGENIIVKATDQSGNTSENTNTVVPGADKVPGTGEAQDTDETSDKGEATSTNEGAIPEEKQNTSETSGVNQSSNTGQTSKVDQNSNAEYNNSGSATSNSNKKEKDNVANKNNINKSELPKTGEHEENNATLFGSLFAGMGALLLFIKRRRKKEEDK</sequence>
<comment type="caution">
    <text evidence="9">The sequence shown here is derived from an EMBL/GenBank/DDBJ whole genome shotgun (WGS) entry which is preliminary data.</text>
</comment>
<evidence type="ECO:0000256" key="7">
    <source>
        <dbReference type="SAM" id="Phobius"/>
    </source>
</evidence>
<feature type="region of interest" description="Disordered" evidence="6">
    <location>
        <begin position="1944"/>
        <end position="1968"/>
    </location>
</feature>
<feature type="region of interest" description="Disordered" evidence="6">
    <location>
        <begin position="2175"/>
        <end position="2291"/>
    </location>
</feature>
<dbReference type="Pfam" id="PF04650">
    <property type="entry name" value="YSIRK_signal"/>
    <property type="match status" value="1"/>
</dbReference>
<feature type="compositionally biased region" description="Polar residues" evidence="6">
    <location>
        <begin position="2229"/>
        <end position="2265"/>
    </location>
</feature>
<dbReference type="InterPro" id="IPR028974">
    <property type="entry name" value="TSP_type-3_rpt"/>
</dbReference>
<feature type="compositionally biased region" description="Basic and acidic residues" evidence="6">
    <location>
        <begin position="228"/>
        <end position="238"/>
    </location>
</feature>
<feature type="compositionally biased region" description="Low complexity" evidence="6">
    <location>
        <begin position="1685"/>
        <end position="1700"/>
    </location>
</feature>
<evidence type="ECO:0000256" key="2">
    <source>
        <dbReference type="ARBA" id="ARBA00022512"/>
    </source>
</evidence>
<evidence type="ECO:0000256" key="5">
    <source>
        <dbReference type="ARBA" id="ARBA00023088"/>
    </source>
</evidence>
<feature type="transmembrane region" description="Helical" evidence="7">
    <location>
        <begin position="2295"/>
        <end position="2312"/>
    </location>
</feature>
<feature type="compositionally biased region" description="Basic and acidic residues" evidence="6">
    <location>
        <begin position="55"/>
        <end position="76"/>
    </location>
</feature>
<keyword evidence="2" id="KW-0134">Cell wall</keyword>
<feature type="compositionally biased region" description="Basic and acidic residues" evidence="6">
    <location>
        <begin position="90"/>
        <end position="108"/>
    </location>
</feature>
<dbReference type="NCBIfam" id="TIGR01167">
    <property type="entry name" value="LPXTG_anchor"/>
    <property type="match status" value="1"/>
</dbReference>